<evidence type="ECO:0000313" key="2">
    <source>
        <dbReference type="Proteomes" id="UP000198211"/>
    </source>
</evidence>
<name>A0A225UM27_9STRA</name>
<proteinExistence type="predicted"/>
<evidence type="ECO:0000313" key="1">
    <source>
        <dbReference type="EMBL" id="OWY94152.1"/>
    </source>
</evidence>
<protein>
    <submittedName>
        <fullName evidence="1">Uncharacterized protein</fullName>
    </submittedName>
</protein>
<organism evidence="1 2">
    <name type="scientific">Phytophthora megakarya</name>
    <dbReference type="NCBI Taxonomy" id="4795"/>
    <lineage>
        <taxon>Eukaryota</taxon>
        <taxon>Sar</taxon>
        <taxon>Stramenopiles</taxon>
        <taxon>Oomycota</taxon>
        <taxon>Peronosporomycetes</taxon>
        <taxon>Peronosporales</taxon>
        <taxon>Peronosporaceae</taxon>
        <taxon>Phytophthora</taxon>
    </lineage>
</organism>
<dbReference type="OrthoDB" id="128664at2759"/>
<comment type="caution">
    <text evidence="1">The sequence shown here is derived from an EMBL/GenBank/DDBJ whole genome shotgun (WGS) entry which is preliminary data.</text>
</comment>
<dbReference type="EMBL" id="NBNE01014823">
    <property type="protein sequence ID" value="OWY94152.1"/>
    <property type="molecule type" value="Genomic_DNA"/>
</dbReference>
<dbReference type="AlphaFoldDB" id="A0A225UM27"/>
<gene>
    <name evidence="1" type="ORF">PHMEG_00036198</name>
</gene>
<sequence>MIVSTLVLRRHFWMKLVRVLSLDFDTQVKDDGIRYTLYEQMDLLDDQEPARVQWNICASDDDRIKHLPEKYPLKLLKGSQRSSQKNRVTMDFD</sequence>
<dbReference type="Proteomes" id="UP000198211">
    <property type="component" value="Unassembled WGS sequence"/>
</dbReference>
<accession>A0A225UM27</accession>
<keyword evidence="2" id="KW-1185">Reference proteome</keyword>
<reference evidence="2" key="1">
    <citation type="submission" date="2017-03" db="EMBL/GenBank/DDBJ databases">
        <title>Phytopthora megakarya and P. palmivora, two closely related causual agents of cacao black pod achieved similar genome size and gene model numbers by different mechanisms.</title>
        <authorList>
            <person name="Ali S."/>
            <person name="Shao J."/>
            <person name="Larry D.J."/>
            <person name="Kronmiller B."/>
            <person name="Shen D."/>
            <person name="Strem M.D."/>
            <person name="Melnick R.L."/>
            <person name="Guiltinan M.J."/>
            <person name="Tyler B.M."/>
            <person name="Meinhardt L.W."/>
            <person name="Bailey B.A."/>
        </authorList>
    </citation>
    <scope>NUCLEOTIDE SEQUENCE [LARGE SCALE GENOMIC DNA]</scope>
    <source>
        <strain evidence="2">zdho120</strain>
    </source>
</reference>